<dbReference type="InterPro" id="IPR050218">
    <property type="entry name" value="LptD"/>
</dbReference>
<organism evidence="3 4">
    <name type="scientific">Tannerella sp. oral taxon BU063 isolate Cell 2</name>
    <dbReference type="NCBI Taxonomy" id="1411148"/>
    <lineage>
        <taxon>Bacteria</taxon>
        <taxon>Pseudomonadati</taxon>
        <taxon>Bacteroidota</taxon>
        <taxon>Bacteroidia</taxon>
        <taxon>Bacteroidales</taxon>
        <taxon>Tannerellaceae</taxon>
        <taxon>Tannerella</taxon>
    </lineage>
</organism>
<dbReference type="InterPro" id="IPR045659">
    <property type="entry name" value="LptD_2"/>
</dbReference>
<dbReference type="PATRIC" id="fig|1411148.3.peg.2355"/>
<name>W2C0S0_9BACT</name>
<dbReference type="Pfam" id="PF19838">
    <property type="entry name" value="LptD_2"/>
    <property type="match status" value="1"/>
</dbReference>
<feature type="region of interest" description="Disordered" evidence="1">
    <location>
        <begin position="1"/>
        <end position="60"/>
    </location>
</feature>
<dbReference type="PANTHER" id="PTHR30189">
    <property type="entry name" value="LPS-ASSEMBLY PROTEIN"/>
    <property type="match status" value="1"/>
</dbReference>
<feature type="region of interest" description="Disordered" evidence="1">
    <location>
        <begin position="755"/>
        <end position="795"/>
    </location>
</feature>
<protein>
    <submittedName>
        <fullName evidence="3">Kae1-associated kinase</fullName>
    </submittedName>
</protein>
<dbReference type="GO" id="GO:1990351">
    <property type="term" value="C:transporter complex"/>
    <property type="evidence" value="ECO:0007669"/>
    <property type="project" value="TreeGrafter"/>
</dbReference>
<dbReference type="PANTHER" id="PTHR30189:SF1">
    <property type="entry name" value="LPS-ASSEMBLY PROTEIN LPTD"/>
    <property type="match status" value="1"/>
</dbReference>
<accession>W2C0S0</accession>
<dbReference type="Proteomes" id="UP000018837">
    <property type="component" value="Unassembled WGS sequence"/>
</dbReference>
<keyword evidence="3" id="KW-0808">Transferase</keyword>
<dbReference type="GO" id="GO:0009279">
    <property type="term" value="C:cell outer membrane"/>
    <property type="evidence" value="ECO:0007669"/>
    <property type="project" value="TreeGrafter"/>
</dbReference>
<comment type="caution">
    <text evidence="3">The sequence shown here is derived from an EMBL/GenBank/DDBJ whole genome shotgun (WGS) entry which is preliminary data.</text>
</comment>
<dbReference type="AlphaFoldDB" id="W2C0S0"/>
<evidence type="ECO:0000313" key="4">
    <source>
        <dbReference type="Proteomes" id="UP000018837"/>
    </source>
</evidence>
<proteinExistence type="predicted"/>
<gene>
    <name evidence="3" type="ORF">N425_13990</name>
</gene>
<dbReference type="EMBL" id="AYUF01000498">
    <property type="protein sequence ID" value="ETK00623.1"/>
    <property type="molecule type" value="Genomic_DNA"/>
</dbReference>
<feature type="compositionally biased region" description="Basic and acidic residues" evidence="1">
    <location>
        <begin position="755"/>
        <end position="771"/>
    </location>
</feature>
<dbReference type="GO" id="GO:0016301">
    <property type="term" value="F:kinase activity"/>
    <property type="evidence" value="ECO:0007669"/>
    <property type="project" value="UniProtKB-KW"/>
</dbReference>
<feature type="compositionally biased region" description="Polar residues" evidence="1">
    <location>
        <begin position="1"/>
        <end position="48"/>
    </location>
</feature>
<sequence length="928" mass="104710">MNATRSAADTTASEKTSPQNIQPIDSTGKISQRLSSVIDSSKMSSPQSAAPIDSSEMTPQRLATAIDTARKDTARRRKSMLEAPVTYQASDSIIMTGNNMAYLFGEGNVKYRDIELQSERIEMSMDSSIVYATYALDTVGKEFGYPLFIEGEQQIEARTMRYNFRTRKAFAADVLTKQGEGYLMAEATKKMSDNVMNVADGRYTTCDEHDHPHFYIRMTRAKVRPGKDIVTGPAYLVIEDVPLYPIGLPFAFFPFTDKYSSGIIAPTYGDEMARGFNLRNGGYYLAVSDYFDLALTGEIYTKGSWGVAARSAYKKRYRYSGNFDASYLVTKLGDRGLPDYSVSKDFKIAWTHAQDPKANPYRTFSAGVNFTTSSYNYNQLNTLYTPDGTNNNKGSSISISQRFPNNPLTVSATMNINQRSQDSSVSLTLPDMTVSMSSIYPLKRKHAVGRERWYEKISISYSGYFRNSITAKENTFLKKNFLHDWQHGIQHNIPVSATYQFGFLNITPSASYTERWYTNKVHQRFDTARGGLQPVDTAYGFYRVYDYRAAISASTTIYGFFKPWKIFGDKVQMIRHSMALSASYNMAPDFGAANYGYYEPYTYTDRSGRTVSGYYSPYEGQMFGVPGRGRQGGISLAVDNNVEMKVRSNADSSGIKKVSLIDRLTLRINYNTAADSFRWSDLSVDLRLKLGSFPLQLSGVFDTYTYGYDAATGVPYRIDKPRWQMGKGLGRLRSTGTAFSYTFTNDTFKKLFSRKGDKDDEKSKQKERGSDENADETNSTDEKPARGTRLRQAKKDDTGEYDADGYYNATVPWSFSLSYNMSLGYGSFNPQKLEYNYQIRHNLSFSGNIKPTKNWNISFNGSYDFEAKKIAHMTCTITRNLHCFTMSASIIPVGPWKSYAFSVAVNSSLLRDLKYNQSASPRDVTKWY</sequence>
<keyword evidence="3" id="KW-0418">Kinase</keyword>
<evidence type="ECO:0000256" key="1">
    <source>
        <dbReference type="SAM" id="MobiDB-lite"/>
    </source>
</evidence>
<evidence type="ECO:0000259" key="2">
    <source>
        <dbReference type="Pfam" id="PF19838"/>
    </source>
</evidence>
<feature type="domain" description="LPS-assembly protein LptD central" evidence="2">
    <location>
        <begin position="229"/>
        <end position="704"/>
    </location>
</feature>
<reference evidence="3 4" key="1">
    <citation type="submission" date="2013-11" db="EMBL/GenBank/DDBJ databases">
        <title>Single cell genomics of uncultured Tannerella BU063 (oral taxon 286).</title>
        <authorList>
            <person name="Beall C.J."/>
            <person name="Campbell A.G."/>
            <person name="Griffen A.L."/>
            <person name="Podar M."/>
            <person name="Leys E.J."/>
        </authorList>
    </citation>
    <scope>NUCLEOTIDE SEQUENCE [LARGE SCALE GENOMIC DNA]</scope>
    <source>
        <strain evidence="3">Cell 2</strain>
    </source>
</reference>
<evidence type="ECO:0000313" key="3">
    <source>
        <dbReference type="EMBL" id="ETK00623.1"/>
    </source>
</evidence>